<feature type="compositionally biased region" description="Polar residues" evidence="1">
    <location>
        <begin position="179"/>
        <end position="188"/>
    </location>
</feature>
<feature type="region of interest" description="Disordered" evidence="1">
    <location>
        <begin position="293"/>
        <end position="313"/>
    </location>
</feature>
<keyword evidence="3" id="KW-1185">Reference proteome</keyword>
<evidence type="ECO:0000313" key="2">
    <source>
        <dbReference type="EMBL" id="KIK12729.1"/>
    </source>
</evidence>
<protein>
    <submittedName>
        <fullName evidence="2">Uncharacterized protein</fullName>
    </submittedName>
</protein>
<dbReference type="EMBL" id="KN834052">
    <property type="protein sequence ID" value="KIK12729.1"/>
    <property type="molecule type" value="Genomic_DNA"/>
</dbReference>
<sequence length="404" mass="44149">MHNETYTPPFPGHAPPSRSTPSFPVHAQPSRSTVQHCQGSTCHGDWDCQLGQGHHTAAPVETWASPYPGPLSGGARNVSISEALQLPSSPSEVLARISGVHRVASSLDYAVDQNRPSSIDPRLLDRTQGHAFDYTMNHGNTLQPSYPSSLLLLHASMFGVPGDSFSAPTMGVGPIPSPHDSTAGQVIDSSAPRPRLPNPVRLPLQEPYPRPPAPAYTSTHQRLTHTIPSQSNSTSYPTLMPNQNSSSWSPQEYPTYSSPVQLHSQQIYSTGPPGFHTGSPMELHAPRTLDNYTAQGHSDHPSHAPSNNGSIACGWRDDEGKECGMPIRPRDCNDHYATVHGIKRKARGFKITCRWCPPEKRKELSRHNFLRHMREVHLGCSRTKKGEEAKGLCARPNNRSTGLP</sequence>
<name>A0A0C9YFL6_9AGAM</name>
<reference evidence="2 3" key="1">
    <citation type="submission" date="2014-04" db="EMBL/GenBank/DDBJ databases">
        <authorList>
            <consortium name="DOE Joint Genome Institute"/>
            <person name="Kuo A."/>
            <person name="Kohler A."/>
            <person name="Costa M.D."/>
            <person name="Nagy L.G."/>
            <person name="Floudas D."/>
            <person name="Copeland A."/>
            <person name="Barry K.W."/>
            <person name="Cichocki N."/>
            <person name="Veneault-Fourrey C."/>
            <person name="LaButti K."/>
            <person name="Lindquist E.A."/>
            <person name="Lipzen A."/>
            <person name="Lundell T."/>
            <person name="Morin E."/>
            <person name="Murat C."/>
            <person name="Sun H."/>
            <person name="Tunlid A."/>
            <person name="Henrissat B."/>
            <person name="Grigoriev I.V."/>
            <person name="Hibbett D.S."/>
            <person name="Martin F."/>
            <person name="Nordberg H.P."/>
            <person name="Cantor M.N."/>
            <person name="Hua S.X."/>
        </authorList>
    </citation>
    <scope>NUCLEOTIDE SEQUENCE [LARGE SCALE GENOMIC DNA]</scope>
    <source>
        <strain evidence="2 3">441</strain>
    </source>
</reference>
<organism evidence="2 3">
    <name type="scientific">Pisolithus microcarpus 441</name>
    <dbReference type="NCBI Taxonomy" id="765257"/>
    <lineage>
        <taxon>Eukaryota</taxon>
        <taxon>Fungi</taxon>
        <taxon>Dikarya</taxon>
        <taxon>Basidiomycota</taxon>
        <taxon>Agaricomycotina</taxon>
        <taxon>Agaricomycetes</taxon>
        <taxon>Agaricomycetidae</taxon>
        <taxon>Boletales</taxon>
        <taxon>Sclerodermatineae</taxon>
        <taxon>Pisolithaceae</taxon>
        <taxon>Pisolithus</taxon>
    </lineage>
</organism>
<proteinExistence type="predicted"/>
<reference evidence="3" key="2">
    <citation type="submission" date="2015-01" db="EMBL/GenBank/DDBJ databases">
        <title>Evolutionary Origins and Diversification of the Mycorrhizal Mutualists.</title>
        <authorList>
            <consortium name="DOE Joint Genome Institute"/>
            <consortium name="Mycorrhizal Genomics Consortium"/>
            <person name="Kohler A."/>
            <person name="Kuo A."/>
            <person name="Nagy L.G."/>
            <person name="Floudas D."/>
            <person name="Copeland A."/>
            <person name="Barry K.W."/>
            <person name="Cichocki N."/>
            <person name="Veneault-Fourrey C."/>
            <person name="LaButti K."/>
            <person name="Lindquist E.A."/>
            <person name="Lipzen A."/>
            <person name="Lundell T."/>
            <person name="Morin E."/>
            <person name="Murat C."/>
            <person name="Riley R."/>
            <person name="Ohm R."/>
            <person name="Sun H."/>
            <person name="Tunlid A."/>
            <person name="Henrissat B."/>
            <person name="Grigoriev I.V."/>
            <person name="Hibbett D.S."/>
            <person name="Martin F."/>
        </authorList>
    </citation>
    <scope>NUCLEOTIDE SEQUENCE [LARGE SCALE GENOMIC DNA]</scope>
    <source>
        <strain evidence="3">441</strain>
    </source>
</reference>
<dbReference type="AlphaFoldDB" id="A0A0C9YFL6"/>
<feature type="region of interest" description="Disordered" evidence="1">
    <location>
        <begin position="1"/>
        <end position="29"/>
    </location>
</feature>
<evidence type="ECO:0000313" key="3">
    <source>
        <dbReference type="Proteomes" id="UP000054018"/>
    </source>
</evidence>
<feature type="compositionally biased region" description="Polar residues" evidence="1">
    <location>
        <begin position="216"/>
        <end position="254"/>
    </location>
</feature>
<gene>
    <name evidence="2" type="ORF">PISMIDRAFT_424487</name>
</gene>
<feature type="region of interest" description="Disordered" evidence="1">
    <location>
        <begin position="178"/>
        <end position="254"/>
    </location>
</feature>
<dbReference type="OrthoDB" id="2656691at2759"/>
<evidence type="ECO:0000256" key="1">
    <source>
        <dbReference type="SAM" id="MobiDB-lite"/>
    </source>
</evidence>
<dbReference type="Proteomes" id="UP000054018">
    <property type="component" value="Unassembled WGS sequence"/>
</dbReference>
<accession>A0A0C9YFL6</accession>
<dbReference type="HOGENOM" id="CLU_681715_0_0_1"/>